<dbReference type="SUPFAM" id="SSF52058">
    <property type="entry name" value="L domain-like"/>
    <property type="match status" value="1"/>
</dbReference>
<dbReference type="OrthoDB" id="110711at2759"/>
<evidence type="ECO:0000313" key="2">
    <source>
        <dbReference type="Proteomes" id="UP001165083"/>
    </source>
</evidence>
<dbReference type="Gene3D" id="3.80.10.10">
    <property type="entry name" value="Ribonuclease Inhibitor"/>
    <property type="match status" value="1"/>
</dbReference>
<evidence type="ECO:0000313" key="1">
    <source>
        <dbReference type="EMBL" id="GMF23840.1"/>
    </source>
</evidence>
<name>A0A9W6WZC2_9STRA</name>
<proteinExistence type="predicted"/>
<sequence length="232" mass="25946">MMSLFMIRVNMTDGLLPAGLQSTDFPQMMNDIEMCVTNLREIPDDLDTKWPLGAIIQVEYSQLTSLSLALTRLRPFFMFLTGNPITEIPPEVFEVDGMMYLGISEMNIHELPQSVMVLSPSLNVVELDNTNISFYWSWMDELVGRVDNPALIVAGASPYCDDLKRIESGVQGVFSIPLSPEYSSILMNPSEDNRDALKRAVDCNFVDDGPYYPLALEDSRNALYALPSEIGS</sequence>
<keyword evidence="2" id="KW-1185">Reference proteome</keyword>
<accession>A0A9W6WZC2</accession>
<reference evidence="1" key="1">
    <citation type="submission" date="2023-04" db="EMBL/GenBank/DDBJ databases">
        <title>Phytophthora lilii NBRC 32176.</title>
        <authorList>
            <person name="Ichikawa N."/>
            <person name="Sato H."/>
            <person name="Tonouchi N."/>
        </authorList>
    </citation>
    <scope>NUCLEOTIDE SEQUENCE</scope>
    <source>
        <strain evidence="1">NBRC 32176</strain>
    </source>
</reference>
<protein>
    <submittedName>
        <fullName evidence="1">Unnamed protein product</fullName>
    </submittedName>
</protein>
<dbReference type="AlphaFoldDB" id="A0A9W6WZC2"/>
<dbReference type="InterPro" id="IPR032675">
    <property type="entry name" value="LRR_dom_sf"/>
</dbReference>
<comment type="caution">
    <text evidence="1">The sequence shown here is derived from an EMBL/GenBank/DDBJ whole genome shotgun (WGS) entry which is preliminary data.</text>
</comment>
<gene>
    <name evidence="1" type="ORF">Plil01_000968600</name>
</gene>
<dbReference type="EMBL" id="BSXW01000490">
    <property type="protein sequence ID" value="GMF23840.1"/>
    <property type="molecule type" value="Genomic_DNA"/>
</dbReference>
<organism evidence="1 2">
    <name type="scientific">Phytophthora lilii</name>
    <dbReference type="NCBI Taxonomy" id="2077276"/>
    <lineage>
        <taxon>Eukaryota</taxon>
        <taxon>Sar</taxon>
        <taxon>Stramenopiles</taxon>
        <taxon>Oomycota</taxon>
        <taxon>Peronosporomycetes</taxon>
        <taxon>Peronosporales</taxon>
        <taxon>Peronosporaceae</taxon>
        <taxon>Phytophthora</taxon>
    </lineage>
</organism>
<dbReference type="Proteomes" id="UP001165083">
    <property type="component" value="Unassembled WGS sequence"/>
</dbReference>